<feature type="compositionally biased region" description="Basic residues" evidence="1">
    <location>
        <begin position="60"/>
        <end position="69"/>
    </location>
</feature>
<feature type="region of interest" description="Disordered" evidence="1">
    <location>
        <begin position="260"/>
        <end position="356"/>
    </location>
</feature>
<dbReference type="EMBL" id="JAACJK010000110">
    <property type="protein sequence ID" value="KAF5332548.1"/>
    <property type="molecule type" value="Genomic_DNA"/>
</dbReference>
<dbReference type="AlphaFoldDB" id="A0A8H5FDK0"/>
<sequence length="476" mass="49421">MASMFRASPWVTYQHPDIPEVPAPGPGGSTMTMDVDIDMDAPQISTLREEATPPPTKKSGSPRKPKTPKLKVSPPEASGSLQWRLETNVRKTKKASGTGAGQDEEEDQLIDDDEGAGSSALPPPSSAPLTATSILSVESTPKKKTATKRKSKKDLKQDPDGPSLKKQATESAVSGTSQQSTGTPESASTSQILVEGDPAPGPVKLTLSSNWKKKLATPRVTTKAPRASTRGRGRGKARNQATSALLTHAALVIQDDAATSEAGYTGTAPSSPGTAPIDLADVHEGGTPDPDNITVAPSSPPPATIALPADEPPPNLEGIPIPQYPLPSKPFPVQPPIKITNGYAPPMTLDKSKKQVRHWRTANREIRGIAGGRWFAKTWVGEKESEYAAVNGVEEKPGVLGRLGSGGSASAPVGKGRGKGSKAASAVGSVVPSRAGSPGHPDGAVTAPRPQTKMRILQLAPAMSENGDSDMAPPDS</sequence>
<gene>
    <name evidence="2" type="ORF">D9611_005130</name>
</gene>
<feature type="region of interest" description="Disordered" evidence="1">
    <location>
        <begin position="397"/>
        <end position="452"/>
    </location>
</feature>
<organism evidence="2 3">
    <name type="scientific">Ephemerocybe angulata</name>
    <dbReference type="NCBI Taxonomy" id="980116"/>
    <lineage>
        <taxon>Eukaryota</taxon>
        <taxon>Fungi</taxon>
        <taxon>Dikarya</taxon>
        <taxon>Basidiomycota</taxon>
        <taxon>Agaricomycotina</taxon>
        <taxon>Agaricomycetes</taxon>
        <taxon>Agaricomycetidae</taxon>
        <taxon>Agaricales</taxon>
        <taxon>Agaricineae</taxon>
        <taxon>Psathyrellaceae</taxon>
        <taxon>Ephemerocybe</taxon>
    </lineage>
</organism>
<proteinExistence type="predicted"/>
<comment type="caution">
    <text evidence="2">The sequence shown here is derived from an EMBL/GenBank/DDBJ whole genome shotgun (WGS) entry which is preliminary data.</text>
</comment>
<accession>A0A8H5FDK0</accession>
<feature type="region of interest" description="Disordered" evidence="1">
    <location>
        <begin position="1"/>
        <end position="241"/>
    </location>
</feature>
<dbReference type="OrthoDB" id="3229208at2759"/>
<feature type="compositionally biased region" description="Basic residues" evidence="1">
    <location>
        <begin position="142"/>
        <end position="153"/>
    </location>
</feature>
<name>A0A8H5FDK0_9AGAR</name>
<feature type="compositionally biased region" description="Pro residues" evidence="1">
    <location>
        <begin position="322"/>
        <end position="335"/>
    </location>
</feature>
<feature type="compositionally biased region" description="Low complexity" evidence="1">
    <location>
        <begin position="421"/>
        <end position="439"/>
    </location>
</feature>
<keyword evidence="3" id="KW-1185">Reference proteome</keyword>
<reference evidence="2 3" key="1">
    <citation type="journal article" date="2020" name="ISME J.">
        <title>Uncovering the hidden diversity of litter-decomposition mechanisms in mushroom-forming fungi.</title>
        <authorList>
            <person name="Floudas D."/>
            <person name="Bentzer J."/>
            <person name="Ahren D."/>
            <person name="Johansson T."/>
            <person name="Persson P."/>
            <person name="Tunlid A."/>
        </authorList>
    </citation>
    <scope>NUCLEOTIDE SEQUENCE [LARGE SCALE GENOMIC DNA]</scope>
    <source>
        <strain evidence="2 3">CBS 175.51</strain>
    </source>
</reference>
<protein>
    <submittedName>
        <fullName evidence="2">Uncharacterized protein</fullName>
    </submittedName>
</protein>
<feature type="compositionally biased region" description="Acidic residues" evidence="1">
    <location>
        <begin position="102"/>
        <end position="115"/>
    </location>
</feature>
<dbReference type="Proteomes" id="UP000541558">
    <property type="component" value="Unassembled WGS sequence"/>
</dbReference>
<evidence type="ECO:0000313" key="3">
    <source>
        <dbReference type="Proteomes" id="UP000541558"/>
    </source>
</evidence>
<evidence type="ECO:0000313" key="2">
    <source>
        <dbReference type="EMBL" id="KAF5332548.1"/>
    </source>
</evidence>
<evidence type="ECO:0000256" key="1">
    <source>
        <dbReference type="SAM" id="MobiDB-lite"/>
    </source>
</evidence>
<feature type="compositionally biased region" description="Polar residues" evidence="1">
    <location>
        <begin position="169"/>
        <end position="192"/>
    </location>
</feature>